<evidence type="ECO:0000259" key="7">
    <source>
        <dbReference type="Pfam" id="PF00590"/>
    </source>
</evidence>
<dbReference type="InterPro" id="IPR035996">
    <property type="entry name" value="4pyrrol_Methylase_sf"/>
</dbReference>
<dbReference type="RefSeq" id="WP_134849640.1">
    <property type="nucleotide sequence ID" value="NZ_CP197400.1"/>
</dbReference>
<reference evidence="8 9" key="1">
    <citation type="submission" date="2019-03" db="EMBL/GenBank/DDBJ databases">
        <title>Porphyromonas levii Isolated from the Uterus of Dairy Cows.</title>
        <authorList>
            <person name="Francis A.M."/>
        </authorList>
    </citation>
    <scope>NUCLEOTIDE SEQUENCE [LARGE SCALE GENOMIC DNA]</scope>
    <source>
        <strain evidence="8 9">AF5678</strain>
    </source>
</reference>
<dbReference type="SUPFAM" id="SSF53790">
    <property type="entry name" value="Tetrapyrrole methylase"/>
    <property type="match status" value="1"/>
</dbReference>
<dbReference type="PANTHER" id="PTHR43467">
    <property type="entry name" value="COBALT-PRECORRIN-2 C(20)-METHYLTRANSFERASE"/>
    <property type="match status" value="1"/>
</dbReference>
<dbReference type="PANTHER" id="PTHR43467:SF2">
    <property type="entry name" value="COBALT-PRECORRIN-2 C(20)-METHYLTRANSFERASE"/>
    <property type="match status" value="1"/>
</dbReference>
<dbReference type="Pfam" id="PF00590">
    <property type="entry name" value="TP_methylase"/>
    <property type="match status" value="1"/>
</dbReference>
<keyword evidence="3" id="KW-0489">Methyltransferase</keyword>
<evidence type="ECO:0000313" key="9">
    <source>
        <dbReference type="Proteomes" id="UP000297225"/>
    </source>
</evidence>
<dbReference type="PIRSF" id="PIRSF036427">
    <property type="entry name" value="Precrrn-2_mtase"/>
    <property type="match status" value="1"/>
</dbReference>
<comment type="pathway">
    <text evidence="1">Cofactor biosynthesis; adenosylcobalamin biosynthesis.</text>
</comment>
<evidence type="ECO:0000256" key="5">
    <source>
        <dbReference type="ARBA" id="ARBA00022691"/>
    </source>
</evidence>
<sequence>MQHPVQIVSLGSGAPDNITLRAYRALDEAEVIIAPGRAALIAISSLEHAERIVEKTVLKTCPMNRDRNETMALYCSIAEEISALVTEGKKVALVTIGDAGIYSTAQYVCDELDVPYTIVPGVPSFVAAAASANSSLVRQGDNLTVLSEIGSADDIKAPLQRGEAIVVMKLSAHQELVKEIIQKGQYPFIYAEKLGIPDEEWSTQDYTTFSNRECPYLSLIIIKPKRI</sequence>
<comment type="caution">
    <text evidence="8">The sequence shown here is derived from an EMBL/GenBank/DDBJ whole genome shotgun (WGS) entry which is preliminary data.</text>
</comment>
<dbReference type="InterPro" id="IPR014776">
    <property type="entry name" value="4pyrrole_Mease_sub2"/>
</dbReference>
<dbReference type="EC" id="2.1.1.151" evidence="6"/>
<accession>A0A4Y8WR01</accession>
<evidence type="ECO:0000256" key="2">
    <source>
        <dbReference type="ARBA" id="ARBA00022573"/>
    </source>
</evidence>
<dbReference type="CDD" id="cd11645">
    <property type="entry name" value="Precorrin_2_C20_MT"/>
    <property type="match status" value="1"/>
</dbReference>
<comment type="function">
    <text evidence="6">Methylates cobalt-precorrin-2 at the C-20 position to produce cobalt-precorrin-3A in the anaerobic cobalamin biosynthesis pathway.</text>
</comment>
<dbReference type="GO" id="GO:0030788">
    <property type="term" value="F:precorrin-2 C20-methyltransferase activity"/>
    <property type="evidence" value="ECO:0007669"/>
    <property type="project" value="InterPro"/>
</dbReference>
<evidence type="ECO:0000313" key="8">
    <source>
        <dbReference type="EMBL" id="TFH96296.1"/>
    </source>
</evidence>
<dbReference type="GO" id="GO:0043781">
    <property type="term" value="F:cobalt-factor II C20-methyltransferase activity"/>
    <property type="evidence" value="ECO:0007669"/>
    <property type="project" value="UniProtKB-EC"/>
</dbReference>
<proteinExistence type="inferred from homology"/>
<evidence type="ECO:0000256" key="4">
    <source>
        <dbReference type="ARBA" id="ARBA00022679"/>
    </source>
</evidence>
<evidence type="ECO:0000256" key="6">
    <source>
        <dbReference type="PIRNR" id="PIRNR036427"/>
    </source>
</evidence>
<dbReference type="OrthoDB" id="9815856at2"/>
<dbReference type="GO" id="GO:0032259">
    <property type="term" value="P:methylation"/>
    <property type="evidence" value="ECO:0007669"/>
    <property type="project" value="UniProtKB-KW"/>
</dbReference>
<comment type="catalytic activity">
    <reaction evidence="6">
        <text>Co-precorrin-2 + S-adenosyl-L-methionine = Co-precorrin-3 + S-adenosyl-L-homocysteine + H(+)</text>
        <dbReference type="Rhea" id="RHEA:17997"/>
        <dbReference type="ChEBI" id="CHEBI:15378"/>
        <dbReference type="ChEBI" id="CHEBI:57856"/>
        <dbReference type="ChEBI" id="CHEBI:59789"/>
        <dbReference type="ChEBI" id="CHEBI:60053"/>
        <dbReference type="ChEBI" id="CHEBI:60060"/>
        <dbReference type="EC" id="2.1.1.151"/>
    </reaction>
</comment>
<keyword evidence="2" id="KW-0169">Cobalamin biosynthesis</keyword>
<dbReference type="InterPro" id="IPR014777">
    <property type="entry name" value="4pyrrole_Mease_sub1"/>
</dbReference>
<organism evidence="8 9">
    <name type="scientific">Porphyromonas levii</name>
    <dbReference type="NCBI Taxonomy" id="28114"/>
    <lineage>
        <taxon>Bacteria</taxon>
        <taxon>Pseudomonadati</taxon>
        <taxon>Bacteroidota</taxon>
        <taxon>Bacteroidia</taxon>
        <taxon>Bacteroidales</taxon>
        <taxon>Porphyromonadaceae</taxon>
        <taxon>Porphyromonas</taxon>
    </lineage>
</organism>
<gene>
    <name evidence="8" type="ORF">E4P47_02645</name>
</gene>
<dbReference type="AlphaFoldDB" id="A0A4Y8WR01"/>
<comment type="similarity">
    <text evidence="6">Belongs to the precorrin methyltransferase family.</text>
</comment>
<evidence type="ECO:0000256" key="3">
    <source>
        <dbReference type="ARBA" id="ARBA00022603"/>
    </source>
</evidence>
<feature type="domain" description="Tetrapyrrole methylase" evidence="7">
    <location>
        <begin position="6"/>
        <end position="200"/>
    </location>
</feature>
<dbReference type="InterPro" id="IPR012382">
    <property type="entry name" value="CobI/CbiL"/>
</dbReference>
<protein>
    <recommendedName>
        <fullName evidence="6">Cobalt-precorrin-2 C(20)-methyltransferase</fullName>
        <ecNumber evidence="6">2.1.1.151</ecNumber>
    </recommendedName>
</protein>
<dbReference type="STRING" id="1122973.GCA_000379925_01848"/>
<keyword evidence="4" id="KW-0808">Transferase</keyword>
<dbReference type="Proteomes" id="UP000297225">
    <property type="component" value="Unassembled WGS sequence"/>
</dbReference>
<dbReference type="Gene3D" id="3.30.950.10">
    <property type="entry name" value="Methyltransferase, Cobalt-precorrin-4 Transmethylase, Domain 2"/>
    <property type="match status" value="1"/>
</dbReference>
<comment type="subunit">
    <text evidence="6">Homodimer.</text>
</comment>
<dbReference type="InterPro" id="IPR000878">
    <property type="entry name" value="4pyrrol_Mease"/>
</dbReference>
<dbReference type="Gene3D" id="3.40.1010.10">
    <property type="entry name" value="Cobalt-precorrin-4 Transmethylase, Domain 1"/>
    <property type="match status" value="1"/>
</dbReference>
<dbReference type="EMBL" id="SPNC01000024">
    <property type="protein sequence ID" value="TFH96296.1"/>
    <property type="molecule type" value="Genomic_DNA"/>
</dbReference>
<keyword evidence="9" id="KW-1185">Reference proteome</keyword>
<dbReference type="GO" id="GO:0009236">
    <property type="term" value="P:cobalamin biosynthetic process"/>
    <property type="evidence" value="ECO:0007669"/>
    <property type="project" value="UniProtKB-UniRule"/>
</dbReference>
<keyword evidence="5" id="KW-0949">S-adenosyl-L-methionine</keyword>
<evidence type="ECO:0000256" key="1">
    <source>
        <dbReference type="ARBA" id="ARBA00004953"/>
    </source>
</evidence>
<name>A0A4Y8WR01_9PORP</name>